<dbReference type="EMBL" id="CAJRAF010000004">
    <property type="protein sequence ID" value="CAG5017851.1"/>
    <property type="molecule type" value="Genomic_DNA"/>
</dbReference>
<comment type="caution">
    <text evidence="1">The sequence shown here is derived from an EMBL/GenBank/DDBJ whole genome shotgun (WGS) entry which is preliminary data.</text>
</comment>
<proteinExistence type="predicted"/>
<evidence type="ECO:0000313" key="1">
    <source>
        <dbReference type="EMBL" id="CAG5017851.1"/>
    </source>
</evidence>
<keyword evidence="2" id="KW-1185">Reference proteome</keyword>
<gene>
    <name evidence="1" type="ORF">DYBT9275_05859</name>
</gene>
<dbReference type="Proteomes" id="UP000680038">
    <property type="component" value="Unassembled WGS sequence"/>
</dbReference>
<accession>A0A916JJ26</accession>
<name>A0A916JJ26_9BACT</name>
<protein>
    <submittedName>
        <fullName evidence="1">Uncharacterized protein</fullName>
    </submittedName>
</protein>
<organism evidence="1 2">
    <name type="scientific">Dyadobacter helix</name>
    <dbReference type="NCBI Taxonomy" id="2822344"/>
    <lineage>
        <taxon>Bacteria</taxon>
        <taxon>Pseudomonadati</taxon>
        <taxon>Bacteroidota</taxon>
        <taxon>Cytophagia</taxon>
        <taxon>Cytophagales</taxon>
        <taxon>Spirosomataceae</taxon>
        <taxon>Dyadobacter</taxon>
    </lineage>
</organism>
<evidence type="ECO:0000313" key="2">
    <source>
        <dbReference type="Proteomes" id="UP000680038"/>
    </source>
</evidence>
<dbReference type="AlphaFoldDB" id="A0A916JJ26"/>
<reference evidence="1" key="1">
    <citation type="submission" date="2021-04" db="EMBL/GenBank/DDBJ databases">
        <authorList>
            <person name="Rodrigo-Torres L."/>
            <person name="Arahal R. D."/>
            <person name="Lucena T."/>
        </authorList>
    </citation>
    <scope>NUCLEOTIDE SEQUENCE</scope>
    <source>
        <strain evidence="1">CECT 9275</strain>
    </source>
</reference>
<sequence>MRTSQNNLLKVVAGFFVKAQQKPQTGVLGKSEDFDTFFTRIKANSQRIKSA</sequence>